<dbReference type="PANTHER" id="PTHR21225">
    <property type="entry name" value="PHOSPHO-2-DEHYDRO-3-DEOXYHEPTONATE ALDOLASE DAHP SYNTHETASE"/>
    <property type="match status" value="1"/>
</dbReference>
<evidence type="ECO:0000256" key="9">
    <source>
        <dbReference type="SAM" id="MobiDB-lite"/>
    </source>
</evidence>
<sequence length="381" mass="39569">MTVISDRSPVTDTRVARMRPLPGPRELLDDLPLPAESAARVAAHRGEVADILAGRDDRLLVVVGPCSVHDPVAALDYADRLAVQARDLADDLLVVMRVYFEKPRTTVGWKGLINDPDMDGTHDIERGLRIARTLLLDVVDRGLAVGCEFLEPTSPQYIADTVAWGAIGARTTESQVHRQLASGLSMPIGFKNGTDGDLQAAIDGVRAAAGAHTFFGVDEDGRAAVVETVGNEDCHVILRGGRSGTNADAGSVAAASAACGTAGVTARVMVDCSHANSGKDHRRQPTVAADVAAQVAGGSTAVAGVMLESFLVEGAQSPSARPLVYGQSVTDACMAFDTTVDVLGELAAARRAGRARRHGGQAGAGDGWAQPAPVTTSQIAT</sequence>
<dbReference type="SUPFAM" id="SSF51569">
    <property type="entry name" value="Aldolase"/>
    <property type="match status" value="1"/>
</dbReference>
<dbReference type="InterPro" id="IPR013785">
    <property type="entry name" value="Aldolase_TIM"/>
</dbReference>
<feature type="region of interest" description="Disordered" evidence="9">
    <location>
        <begin position="357"/>
        <end position="381"/>
    </location>
</feature>
<name>A0ABT1H1K4_9NOCA</name>
<keyword evidence="6 8" id="KW-0057">Aromatic amino acid biosynthesis</keyword>
<dbReference type="PANTHER" id="PTHR21225:SF12">
    <property type="entry name" value="PHOSPHO-2-DEHYDRO-3-DEOXYHEPTONATE ALDOLASE, TYROSINE-INHIBITED"/>
    <property type="match status" value="1"/>
</dbReference>
<dbReference type="RefSeq" id="WP_253654039.1">
    <property type="nucleotide sequence ID" value="NZ_BAAAOE010000003.1"/>
</dbReference>
<dbReference type="NCBIfam" id="NF009395">
    <property type="entry name" value="PRK12755.1"/>
    <property type="match status" value="1"/>
</dbReference>
<evidence type="ECO:0000256" key="8">
    <source>
        <dbReference type="PIRNR" id="PIRNR001361"/>
    </source>
</evidence>
<keyword evidence="12" id="KW-1185">Reference proteome</keyword>
<dbReference type="EC" id="2.5.1.54" evidence="8"/>
<accession>A0ABT1H1K4</accession>
<evidence type="ECO:0000313" key="11">
    <source>
        <dbReference type="EMBL" id="MCP2160443.1"/>
    </source>
</evidence>
<keyword evidence="4 8" id="KW-0028">Amino-acid biosynthesis</keyword>
<feature type="domain" description="DAHP synthetase I/KDSA" evidence="10">
    <location>
        <begin position="49"/>
        <end position="342"/>
    </location>
</feature>
<reference evidence="11 12" key="1">
    <citation type="submission" date="2022-06" db="EMBL/GenBank/DDBJ databases">
        <title>Genomic Encyclopedia of Archaeal and Bacterial Type Strains, Phase II (KMG-II): from individual species to whole genera.</title>
        <authorList>
            <person name="Goeker M."/>
        </authorList>
    </citation>
    <scope>NUCLEOTIDE SEQUENCE [LARGE SCALE GENOMIC DNA]</scope>
    <source>
        <strain evidence="11 12">DSM 45037</strain>
    </source>
</reference>
<comment type="function">
    <text evidence="1 8">Stereospecific condensation of phosphoenolpyruvate (PEP) and D-erythrose-4-phosphate (E4P) giving rise to 3-deoxy-D-arabino-heptulosonate-7-phosphate (DAHP).</text>
</comment>
<dbReference type="Proteomes" id="UP001205740">
    <property type="component" value="Unassembled WGS sequence"/>
</dbReference>
<dbReference type="Pfam" id="PF00793">
    <property type="entry name" value="DAHP_synth_1"/>
    <property type="match status" value="1"/>
</dbReference>
<evidence type="ECO:0000256" key="2">
    <source>
        <dbReference type="ARBA" id="ARBA00004688"/>
    </source>
</evidence>
<evidence type="ECO:0000259" key="10">
    <source>
        <dbReference type="Pfam" id="PF00793"/>
    </source>
</evidence>
<evidence type="ECO:0000256" key="5">
    <source>
        <dbReference type="ARBA" id="ARBA00022679"/>
    </source>
</evidence>
<comment type="pathway">
    <text evidence="2 8">Metabolic intermediate biosynthesis; chorismate biosynthesis; chorismate from D-erythrose 4-phosphate and phosphoenolpyruvate: step 1/7.</text>
</comment>
<evidence type="ECO:0000313" key="12">
    <source>
        <dbReference type="Proteomes" id="UP001205740"/>
    </source>
</evidence>
<evidence type="ECO:0000256" key="7">
    <source>
        <dbReference type="ARBA" id="ARBA00047508"/>
    </source>
</evidence>
<keyword evidence="5 8" id="KW-0808">Transferase</keyword>
<evidence type="ECO:0000256" key="3">
    <source>
        <dbReference type="ARBA" id="ARBA00007985"/>
    </source>
</evidence>
<evidence type="ECO:0000256" key="4">
    <source>
        <dbReference type="ARBA" id="ARBA00022605"/>
    </source>
</evidence>
<evidence type="ECO:0000256" key="1">
    <source>
        <dbReference type="ARBA" id="ARBA00003726"/>
    </source>
</evidence>
<dbReference type="InterPro" id="IPR006218">
    <property type="entry name" value="DAHP1/KDSA"/>
</dbReference>
<evidence type="ECO:0000256" key="6">
    <source>
        <dbReference type="ARBA" id="ARBA00023141"/>
    </source>
</evidence>
<dbReference type="NCBIfam" id="TIGR00034">
    <property type="entry name" value="aroFGH"/>
    <property type="match status" value="1"/>
</dbReference>
<comment type="catalytic activity">
    <reaction evidence="7 8">
        <text>D-erythrose 4-phosphate + phosphoenolpyruvate + H2O = 7-phospho-2-dehydro-3-deoxy-D-arabino-heptonate + phosphate</text>
        <dbReference type="Rhea" id="RHEA:14717"/>
        <dbReference type="ChEBI" id="CHEBI:15377"/>
        <dbReference type="ChEBI" id="CHEBI:16897"/>
        <dbReference type="ChEBI" id="CHEBI:43474"/>
        <dbReference type="ChEBI" id="CHEBI:58394"/>
        <dbReference type="ChEBI" id="CHEBI:58702"/>
        <dbReference type="EC" id="2.5.1.54"/>
    </reaction>
</comment>
<gene>
    <name evidence="11" type="ORF">LX12_001630</name>
</gene>
<dbReference type="Gene3D" id="3.20.20.70">
    <property type="entry name" value="Aldolase class I"/>
    <property type="match status" value="1"/>
</dbReference>
<dbReference type="EMBL" id="JAMTCG010000003">
    <property type="protein sequence ID" value="MCP2160443.1"/>
    <property type="molecule type" value="Genomic_DNA"/>
</dbReference>
<comment type="caution">
    <text evidence="11">The sequence shown here is derived from an EMBL/GenBank/DDBJ whole genome shotgun (WGS) entry which is preliminary data.</text>
</comment>
<comment type="similarity">
    <text evidence="3 8">Belongs to the class-I DAHP synthase family.</text>
</comment>
<organism evidence="11 12">
    <name type="scientific">Williamsia serinedens</name>
    <dbReference type="NCBI Taxonomy" id="391736"/>
    <lineage>
        <taxon>Bacteria</taxon>
        <taxon>Bacillati</taxon>
        <taxon>Actinomycetota</taxon>
        <taxon>Actinomycetes</taxon>
        <taxon>Mycobacteriales</taxon>
        <taxon>Nocardiaceae</taxon>
        <taxon>Williamsia</taxon>
    </lineage>
</organism>
<dbReference type="PIRSF" id="PIRSF001361">
    <property type="entry name" value="DAHP_synthase"/>
    <property type="match status" value="1"/>
</dbReference>
<proteinExistence type="inferred from homology"/>
<protein>
    <recommendedName>
        <fullName evidence="8">Phospho-2-dehydro-3-deoxyheptonate aldolase</fullName>
        <ecNumber evidence="8">2.5.1.54</ecNumber>
    </recommendedName>
</protein>
<dbReference type="InterPro" id="IPR006219">
    <property type="entry name" value="DAHP_synth_1"/>
</dbReference>